<comment type="caution">
    <text evidence="2">The sequence shown here is derived from an EMBL/GenBank/DDBJ whole genome shotgun (WGS) entry which is preliminary data.</text>
</comment>
<feature type="domain" description="Dienelactone hydrolase" evidence="1">
    <location>
        <begin position="9"/>
        <end position="198"/>
    </location>
</feature>
<protein>
    <submittedName>
        <fullName evidence="2">Dienelactone hydrolase family protein</fullName>
    </submittedName>
</protein>
<gene>
    <name evidence="2" type="ORF">P6F46_18455</name>
</gene>
<dbReference type="Pfam" id="PF01738">
    <property type="entry name" value="DLH"/>
    <property type="match status" value="1"/>
</dbReference>
<reference evidence="2 3" key="1">
    <citation type="journal article" date="2023" name="Int. J. Mol. Sci.">
        <title>Pathogenicity and Genomic Characterization of a Novel Genospecies, Bacillus shihchuchen, of the Bacillus cereus Group Isolated from Chinese Softshell Turtle (Pelodiscus sinensis).</title>
        <authorList>
            <person name="Cheng L.W."/>
            <person name="Byadgi O.V."/>
            <person name="Tsai C.E."/>
            <person name="Wang P.C."/>
            <person name="Chen S.C."/>
        </authorList>
    </citation>
    <scope>NUCLEOTIDE SEQUENCE [LARGE SCALE GENOMIC DNA]</scope>
    <source>
        <strain evidence="2 3">QF108-045</strain>
    </source>
</reference>
<dbReference type="Proteomes" id="UP001229716">
    <property type="component" value="Unassembled WGS sequence"/>
</dbReference>
<accession>A0ABT7KXH0</accession>
<organism evidence="2 3">
    <name type="scientific">Bacillus shihchuchen</name>
    <dbReference type="NCBI Taxonomy" id="3036942"/>
    <lineage>
        <taxon>Bacteria</taxon>
        <taxon>Bacillati</taxon>
        <taxon>Bacillota</taxon>
        <taxon>Bacilli</taxon>
        <taxon>Bacillales</taxon>
        <taxon>Bacillaceae</taxon>
        <taxon>Bacillus</taxon>
        <taxon>Bacillus cereus group</taxon>
    </lineage>
</organism>
<dbReference type="Gene3D" id="3.40.50.1820">
    <property type="entry name" value="alpha/beta hydrolase"/>
    <property type="match status" value="1"/>
</dbReference>
<dbReference type="InterPro" id="IPR002925">
    <property type="entry name" value="Dienelactn_hydro"/>
</dbReference>
<evidence type="ECO:0000313" key="2">
    <source>
        <dbReference type="EMBL" id="MDL2418490.1"/>
    </source>
</evidence>
<sequence length="207" mass="23833">MEVLYNDEEKLALVVVHEIYGVNDHMHHVIHHFTSSHIDVFCPNLLQSQHAFPYSDEEKAYHFFMNHIGFEDGKKQIEEFITHLSSNYTHIGLIGFSVGATISWLCSNNPKIDFIIGCYGSRIRDYIHMKPTCATLLIFPEKEASFSVSSFIQTLQQQKNPLLEIQQLHGEHGFLNPYTEKYNGHSTNQAYNVIDSFLVKNTLIKES</sequence>
<dbReference type="InterPro" id="IPR029058">
    <property type="entry name" value="AB_hydrolase_fold"/>
</dbReference>
<dbReference type="EMBL" id="JASWHZ010000001">
    <property type="protein sequence ID" value="MDL2418490.1"/>
    <property type="molecule type" value="Genomic_DNA"/>
</dbReference>
<proteinExistence type="predicted"/>
<keyword evidence="2" id="KW-0378">Hydrolase</keyword>
<dbReference type="InterPro" id="IPR051049">
    <property type="entry name" value="Dienelactone_hydrolase-like"/>
</dbReference>
<dbReference type="SUPFAM" id="SSF53474">
    <property type="entry name" value="alpha/beta-Hydrolases"/>
    <property type="match status" value="1"/>
</dbReference>
<name>A0ABT7KXH0_9BACI</name>
<dbReference type="PANTHER" id="PTHR46623">
    <property type="entry name" value="CARBOXYMETHYLENEBUTENOLIDASE-RELATED"/>
    <property type="match status" value="1"/>
</dbReference>
<evidence type="ECO:0000313" key="3">
    <source>
        <dbReference type="Proteomes" id="UP001229716"/>
    </source>
</evidence>
<dbReference type="GO" id="GO:0016787">
    <property type="term" value="F:hydrolase activity"/>
    <property type="evidence" value="ECO:0007669"/>
    <property type="project" value="UniProtKB-KW"/>
</dbReference>
<keyword evidence="3" id="KW-1185">Reference proteome</keyword>
<dbReference type="PANTHER" id="PTHR46623:SF6">
    <property type="entry name" value="ALPHA_BETA-HYDROLASES SUPERFAMILY PROTEIN"/>
    <property type="match status" value="1"/>
</dbReference>
<evidence type="ECO:0000259" key="1">
    <source>
        <dbReference type="Pfam" id="PF01738"/>
    </source>
</evidence>